<dbReference type="KEGG" id="olu:OSTLU_24583"/>
<dbReference type="EMBL" id="CP000585">
    <property type="protein sequence ID" value="ABO96335.1"/>
    <property type="molecule type" value="Genomic_DNA"/>
</dbReference>
<evidence type="ECO:0000256" key="1">
    <source>
        <dbReference type="SAM" id="MobiDB-lite"/>
    </source>
</evidence>
<evidence type="ECO:0000313" key="3">
    <source>
        <dbReference type="EMBL" id="ABO96335.1"/>
    </source>
</evidence>
<keyword evidence="4" id="KW-1185">Reference proteome</keyword>
<sequence>MALERRAGARAARRKSSKARLDDGEASAPRRRARGGDRGSARTIATIVAIALCGVVAGTARAARPMTGGGGETPRRTRAERALEAWETKTALERALRHPQNDLEVDGACGMVLKKQCSHVRQARDLAAEAWRRVRYEEELAAKAARRREKKRTMTGAEAKEASVDAAAASMESIGSVGGTRSLLARRGGSRASPSRGSRGSLSDRMNRGRAERESKEEAKREKEEAEAQAKQEVIERAEQMKFDALKSFPKGTLANDPEKLENDIAAVEAKLKEEPDNVMYQKRLQKLNGDKKRMINAAGDLGFRGGALEAGEQKEDHWFMNDDRGGRTSYRNRNGRRHRAPQQNAKDMYDHLMKKIPVISRSYFDCVEYVIKSEEKVALETFMEFGKPGGRKSIITKECHQEYKAAQARVYEFWHAEEKVKDVCEADIKENCGGVQSGYGLITSCLWDVKSMPSASLAKPCEESLNILHVPLPSAQPIKAMKSKQTEEETHVEEEKVHVEAKKVHVEEERPHAAEVAREEAKRDGAKVIEKPQLTRSNRPTSQKSGEEPEKVDQDVKLKLREAEAKIQLAEDAAAHSAQQSRNLVIVMLLACALYAASRKTVRKKFSNAIRKLRRDSKGEHLG</sequence>
<feature type="compositionally biased region" description="Basic and acidic residues" evidence="1">
    <location>
        <begin position="205"/>
        <end position="227"/>
    </location>
</feature>
<proteinExistence type="predicted"/>
<keyword evidence="2" id="KW-0812">Transmembrane</keyword>
<feature type="compositionally biased region" description="Low complexity" evidence="1">
    <location>
        <begin position="186"/>
        <end position="204"/>
    </location>
</feature>
<evidence type="ECO:0000256" key="2">
    <source>
        <dbReference type="SAM" id="Phobius"/>
    </source>
</evidence>
<protein>
    <submittedName>
        <fullName evidence="3">Uncharacterized protein</fullName>
    </submittedName>
</protein>
<feature type="transmembrane region" description="Helical" evidence="2">
    <location>
        <begin position="40"/>
        <end position="60"/>
    </location>
</feature>
<feature type="region of interest" description="Disordered" evidence="1">
    <location>
        <begin position="321"/>
        <end position="343"/>
    </location>
</feature>
<keyword evidence="2" id="KW-0472">Membrane</keyword>
<feature type="compositionally biased region" description="Basic and acidic residues" evidence="1">
    <location>
        <begin position="546"/>
        <end position="555"/>
    </location>
</feature>
<feature type="region of interest" description="Disordered" evidence="1">
    <location>
        <begin position="507"/>
        <end position="555"/>
    </location>
</feature>
<gene>
    <name evidence="3" type="ORF">OSTLU_24583</name>
</gene>
<dbReference type="RefSeq" id="XP_001418042.1">
    <property type="nucleotide sequence ID" value="XM_001418005.1"/>
</dbReference>
<dbReference type="HOGENOM" id="CLU_503777_0_0_1"/>
<feature type="region of interest" description="Disordered" evidence="1">
    <location>
        <begin position="179"/>
        <end position="227"/>
    </location>
</feature>
<dbReference type="AlphaFoldDB" id="A4RXR9"/>
<name>A4RXR9_OSTLU</name>
<feature type="compositionally biased region" description="Basic and acidic residues" evidence="1">
    <location>
        <begin position="507"/>
        <end position="531"/>
    </location>
</feature>
<dbReference type="Proteomes" id="UP000001568">
    <property type="component" value="Chromosome 5"/>
</dbReference>
<dbReference type="OMA" id="NCANVEH"/>
<dbReference type="OrthoDB" id="10632122at2759"/>
<organism evidence="3 4">
    <name type="scientific">Ostreococcus lucimarinus (strain CCE9901)</name>
    <dbReference type="NCBI Taxonomy" id="436017"/>
    <lineage>
        <taxon>Eukaryota</taxon>
        <taxon>Viridiplantae</taxon>
        <taxon>Chlorophyta</taxon>
        <taxon>Mamiellophyceae</taxon>
        <taxon>Mamiellales</taxon>
        <taxon>Bathycoccaceae</taxon>
        <taxon>Ostreococcus</taxon>
    </lineage>
</organism>
<keyword evidence="2" id="KW-1133">Transmembrane helix</keyword>
<dbReference type="GeneID" id="5002117"/>
<dbReference type="Gramene" id="ABO96335">
    <property type="protein sequence ID" value="ABO96335"/>
    <property type="gene ID" value="OSTLU_24583"/>
</dbReference>
<reference evidence="3 4" key="1">
    <citation type="journal article" date="2007" name="Proc. Natl. Acad. Sci. U.S.A.">
        <title>The tiny eukaryote Ostreococcus provides genomic insights into the paradox of plankton speciation.</title>
        <authorList>
            <person name="Palenik B."/>
            <person name="Grimwood J."/>
            <person name="Aerts A."/>
            <person name="Rouze P."/>
            <person name="Salamov A."/>
            <person name="Putnam N."/>
            <person name="Dupont C."/>
            <person name="Jorgensen R."/>
            <person name="Derelle E."/>
            <person name="Rombauts S."/>
            <person name="Zhou K."/>
            <person name="Otillar R."/>
            <person name="Merchant S.S."/>
            <person name="Podell S."/>
            <person name="Gaasterland T."/>
            <person name="Napoli C."/>
            <person name="Gendler K."/>
            <person name="Manuell A."/>
            <person name="Tai V."/>
            <person name="Vallon O."/>
            <person name="Piganeau G."/>
            <person name="Jancek S."/>
            <person name="Heijde M."/>
            <person name="Jabbari K."/>
            <person name="Bowler C."/>
            <person name="Lohr M."/>
            <person name="Robbens S."/>
            <person name="Werner G."/>
            <person name="Dubchak I."/>
            <person name="Pazour G.J."/>
            <person name="Ren Q."/>
            <person name="Paulsen I."/>
            <person name="Delwiche C."/>
            <person name="Schmutz J."/>
            <person name="Rokhsar D."/>
            <person name="Van de Peer Y."/>
            <person name="Moreau H."/>
            <person name="Grigoriev I.V."/>
        </authorList>
    </citation>
    <scope>NUCLEOTIDE SEQUENCE [LARGE SCALE GENOMIC DNA]</scope>
    <source>
        <strain evidence="3 4">CCE9901</strain>
    </source>
</reference>
<accession>A4RXR9</accession>
<evidence type="ECO:0000313" key="4">
    <source>
        <dbReference type="Proteomes" id="UP000001568"/>
    </source>
</evidence>
<feature type="region of interest" description="Disordered" evidence="1">
    <location>
        <begin position="1"/>
        <end position="39"/>
    </location>
</feature>
<feature type="compositionally biased region" description="Polar residues" evidence="1">
    <location>
        <begin position="535"/>
        <end position="545"/>
    </location>
</feature>